<dbReference type="EMBL" id="LT635760">
    <property type="protein sequence ID" value="SGZ56271.1"/>
    <property type="molecule type" value="Genomic_DNA"/>
</dbReference>
<feature type="domain" description="DNA-directed DNA polymerase family B multifunctional" evidence="17">
    <location>
        <begin position="963"/>
        <end position="1414"/>
    </location>
</feature>
<keyword evidence="4 15" id="KW-0808">Transferase</keyword>
<comment type="cofactor">
    <cofactor evidence="1 15">
        <name>[4Fe-4S] cluster</name>
        <dbReference type="ChEBI" id="CHEBI:49883"/>
    </cofactor>
</comment>
<keyword evidence="10 15" id="KW-0408">Iron</keyword>
<keyword evidence="11 15" id="KW-0411">Iron-sulfur</keyword>
<dbReference type="InterPro" id="IPR056435">
    <property type="entry name" value="DPOD/Z_N"/>
</dbReference>
<dbReference type="Gene3D" id="1.10.132.60">
    <property type="entry name" value="DNA polymerase family B, C-terminal domain"/>
    <property type="match status" value="1"/>
</dbReference>
<feature type="compositionally biased region" description="Polar residues" evidence="16">
    <location>
        <begin position="475"/>
        <end position="484"/>
    </location>
</feature>
<evidence type="ECO:0000256" key="2">
    <source>
        <dbReference type="ARBA" id="ARBA00004123"/>
    </source>
</evidence>
<dbReference type="EC" id="2.7.7.7" evidence="15"/>
<dbReference type="InterPro" id="IPR017964">
    <property type="entry name" value="DNA-dir_DNA_pol_B_CS"/>
</dbReference>
<protein>
    <recommendedName>
        <fullName evidence="15">DNA polymerase</fullName>
        <ecNumber evidence="15">2.7.7.7</ecNumber>
    </recommendedName>
</protein>
<dbReference type="PANTHER" id="PTHR45812">
    <property type="entry name" value="DNA POLYMERASE ZETA CATALYTIC SUBUNIT"/>
    <property type="match status" value="1"/>
</dbReference>
<feature type="compositionally biased region" description="Basic and acidic residues" evidence="16">
    <location>
        <begin position="444"/>
        <end position="457"/>
    </location>
</feature>
<evidence type="ECO:0000256" key="8">
    <source>
        <dbReference type="ARBA" id="ARBA00022833"/>
    </source>
</evidence>
<feature type="domain" description="C4-type zinc-finger of DNA polymerase delta" evidence="19">
    <location>
        <begin position="1452"/>
        <end position="1529"/>
    </location>
</feature>
<feature type="domain" description="DNA polymerase delta/zeta catalytic subunit N-terminal" evidence="20">
    <location>
        <begin position="57"/>
        <end position="157"/>
    </location>
</feature>
<feature type="region of interest" description="Disordered" evidence="16">
    <location>
        <begin position="443"/>
        <end position="507"/>
    </location>
</feature>
<evidence type="ECO:0000313" key="22">
    <source>
        <dbReference type="Proteomes" id="UP000182334"/>
    </source>
</evidence>
<evidence type="ECO:0000313" key="21">
    <source>
        <dbReference type="EMBL" id="SGZ56271.1"/>
    </source>
</evidence>
<dbReference type="SMART" id="SM00486">
    <property type="entry name" value="POLBc"/>
    <property type="match status" value="1"/>
</dbReference>
<evidence type="ECO:0000256" key="3">
    <source>
        <dbReference type="ARBA" id="ARBA00005755"/>
    </source>
</evidence>
<accession>A0A1L0BY45</accession>
<dbReference type="Gene3D" id="3.90.1600.10">
    <property type="entry name" value="Palm domain of DNA polymerase"/>
    <property type="match status" value="1"/>
</dbReference>
<dbReference type="Pfam" id="PF24055">
    <property type="entry name" value="POL3_N"/>
    <property type="match status" value="1"/>
</dbReference>
<evidence type="ECO:0000259" key="20">
    <source>
        <dbReference type="Pfam" id="PF24055"/>
    </source>
</evidence>
<dbReference type="SUPFAM" id="SSF56672">
    <property type="entry name" value="DNA/RNA polymerases"/>
    <property type="match status" value="1"/>
</dbReference>
<evidence type="ECO:0000256" key="7">
    <source>
        <dbReference type="ARBA" id="ARBA00022763"/>
    </source>
</evidence>
<dbReference type="Gene3D" id="1.10.287.690">
    <property type="entry name" value="Helix hairpin bin"/>
    <property type="match status" value="1"/>
</dbReference>
<dbReference type="FunFam" id="1.10.132.60:FF:000007">
    <property type="entry name" value="DNA polymerase"/>
    <property type="match status" value="1"/>
</dbReference>
<keyword evidence="5 15" id="KW-0548">Nucleotidyltransferase</keyword>
<dbReference type="InterPro" id="IPR025687">
    <property type="entry name" value="Znf-C4pol"/>
</dbReference>
<dbReference type="GO" id="GO:0042276">
    <property type="term" value="P:error-prone translesion synthesis"/>
    <property type="evidence" value="ECO:0007669"/>
    <property type="project" value="TreeGrafter"/>
</dbReference>
<evidence type="ECO:0000256" key="9">
    <source>
        <dbReference type="ARBA" id="ARBA00022932"/>
    </source>
</evidence>
<proteinExistence type="inferred from homology"/>
<dbReference type="CDD" id="cd05534">
    <property type="entry name" value="POLBc_zeta"/>
    <property type="match status" value="1"/>
</dbReference>
<comment type="subcellular location">
    <subcellularLocation>
        <location evidence="2 15">Nucleus</location>
    </subcellularLocation>
</comment>
<sequence>MVLHIQISDYDTYRLLPTPLDQLQGAQKVPIIRIYGALRVPTSPPSSYNVVVHLHNYYPSLYVDCPLLKGPYEANYLHELTVFLEDHLAESFRRKSEVVSDEDLDEDDFDQPSGTSVNGTATRRFITSIEYCRGTPAYGYHLGYRVVLKILFLLPHYKTRFTRLMAERKMDFARFAGTHRRKPLNRLNVYEAHINYFSQFLADYNLFGCSWLEAAKCHFRLPIINNNSLPLDTLKKYLASHIAHNNILNSKRYPRMGKSMLEIDISVGDILNRSRLHERNIHDNFNEFNALAPSSQIYLSSLQLTYDELMFQCTSRNNEKTSQLLHKLYSQVFKNIGKGGYCDWENSKHLKDLLLYVRKLNKETHIDDPNSYFSKIIVPGLPDSSIPTCFELVDKTASLSYFEKVPLLNYRDDLLRWKYYDQLFETNADITSESVLGTDFQNAEGEHENRELNEDPLRNAQESPVRPGSIVEASGKSSTKVLDNSDSELDSQPLGSDIPPPTDKAAESQVHYPGVDLHYLAMTQKNIQPTRSSLSSDSGSLILTQTLDYLVTNPKTIWEIVIPVSLLKKRLERTMQETGLLNIDYADPFYSKKGDVHAQPLVFANRKIIVPYNGVDSLPNFVVAGTTHTLEGQVGDIIYDKGKRKEGSYLLQFAMEPPSKSTIRRGIVDLERMQIKRRKKFKSQIEPAVTLTHDYKYSLRPHHVDRNPSEFLKLTLMHMEIHVNTSGELLPNPRKDPVTMIIFHFDDANNMYSTGGGVTSILLNIEALLDKDLIIKQLRRISEQIKTEIRFCNTERETVYELVRKVDEYDPDILSGYEVNGSSWGYLIERFKEKFKDNLIPLLSRSLSFANGKFGDRWGYTHTSAIKINGRHMLNIWRLLKSELSLTSYTLELISFHVLHERLPKISNLDLSNLICQSTFAQRLIFFKYYNQRIYSIMRILDVQEFVLRNVEQSRLIGVDFYSNFYRGSQFKVESILLRIAKEENMLLDSPSKAQVHEMRALDVVPLIMEPDSNFYKSPLVVLDFQSLYPSIMIAYNYCYSTLIGKIEGFNPSSNEVGFMKHLGLPPGIIEMLEKNGGLNISPNGYMFVSSKFRKSVLAKMLEEILNMRINMRSVAAAFPEDVELSRLLNSKQLAMKLIANVTYGYTSASFSGRMPNSDIADAIVATGRELMTKSIEIIESSEYGAKVVYGDTDSLFVYFPGKSKEDAFKFGRSLAKKVTDYLPDPIKLKFEKVYHPCVLIAKKRYVGQCFELENQVTPKFEAKGIETIRRDGIPAQLKMVGKTLRILFETKDLSKVKEYVLRQFHKILTNRVNVKDFCFAKAVRYGTYKNEQYLPPGAIVARNKMKKDPRSEPQYKERVPYLVIKDVTKERLKDRCYSPEDYIASYSTENPMQLDYDYYINKVLIPPLERVFNLMGVKVKEWYRDMLRDAKLLVQKKDDIVKSAYVRVKECFYCKKELDGDSDYLCKACLSLRVEVMTNIIQAWKEKEKQVMEYKYTCKECNYKSFGASMNSEIDTKCCNQDCEVYYAKFKSINECELLEQETKAVIIDDSNLQW</sequence>
<dbReference type="Pfam" id="PF14260">
    <property type="entry name" value="zf-C4pol"/>
    <property type="match status" value="1"/>
</dbReference>
<evidence type="ECO:0000256" key="16">
    <source>
        <dbReference type="SAM" id="MobiDB-lite"/>
    </source>
</evidence>
<evidence type="ECO:0000256" key="14">
    <source>
        <dbReference type="ARBA" id="ARBA00049244"/>
    </source>
</evidence>
<dbReference type="InterPro" id="IPR043502">
    <property type="entry name" value="DNA/RNA_pol_sf"/>
</dbReference>
<dbReference type="InterPro" id="IPR006134">
    <property type="entry name" value="DNA-dir_DNA_pol_B_multi_dom"/>
</dbReference>
<dbReference type="GO" id="GO:0005634">
    <property type="term" value="C:nucleus"/>
    <property type="evidence" value="ECO:0007669"/>
    <property type="project" value="UniProtKB-SubCell"/>
</dbReference>
<dbReference type="GO" id="GO:0003677">
    <property type="term" value="F:DNA binding"/>
    <property type="evidence" value="ECO:0007669"/>
    <property type="project" value="UniProtKB-KW"/>
</dbReference>
<dbReference type="InterPro" id="IPR036397">
    <property type="entry name" value="RNaseH_sf"/>
</dbReference>
<evidence type="ECO:0000256" key="5">
    <source>
        <dbReference type="ARBA" id="ARBA00022695"/>
    </source>
</evidence>
<reference evidence="21 22" key="1">
    <citation type="submission" date="2016-10" db="EMBL/GenBank/DDBJ databases">
        <authorList>
            <person name="de Groot N.N."/>
        </authorList>
    </citation>
    <scope>NUCLEOTIDE SEQUENCE [LARGE SCALE GENOMIC DNA]</scope>
    <source>
        <strain evidence="21 22">CBS 141442</strain>
    </source>
</reference>
<keyword evidence="15" id="KW-0004">4Fe-4S</keyword>
<keyword evidence="9 15" id="KW-0239">DNA-directed DNA polymerase</keyword>
<dbReference type="GO" id="GO:0016035">
    <property type="term" value="C:zeta DNA polymerase complex"/>
    <property type="evidence" value="ECO:0007669"/>
    <property type="project" value="InterPro"/>
</dbReference>
<gene>
    <name evidence="21" type="ORF">SAMEA4029010_CIC11G00000005685</name>
</gene>
<dbReference type="InterPro" id="IPR012337">
    <property type="entry name" value="RNaseH-like_sf"/>
</dbReference>
<dbReference type="STRING" id="45354.A0A1L0BY45"/>
<dbReference type="InterPro" id="IPR042087">
    <property type="entry name" value="DNA_pol_B_thumb"/>
</dbReference>
<evidence type="ECO:0000256" key="12">
    <source>
        <dbReference type="ARBA" id="ARBA00023204"/>
    </source>
</evidence>
<dbReference type="CDD" id="cd05778">
    <property type="entry name" value="DNA_polB_zeta_exo"/>
    <property type="match status" value="1"/>
</dbReference>
<evidence type="ECO:0000256" key="11">
    <source>
        <dbReference type="ARBA" id="ARBA00023014"/>
    </source>
</evidence>
<evidence type="ECO:0000256" key="15">
    <source>
        <dbReference type="RuleBase" id="RU000442"/>
    </source>
</evidence>
<evidence type="ECO:0000259" key="19">
    <source>
        <dbReference type="Pfam" id="PF14260"/>
    </source>
</evidence>
<evidence type="ECO:0000259" key="18">
    <source>
        <dbReference type="Pfam" id="PF03104"/>
    </source>
</evidence>
<keyword evidence="7" id="KW-0227">DNA damage</keyword>
<keyword evidence="8 15" id="KW-0862">Zinc</keyword>
<dbReference type="GO" id="GO:0051539">
    <property type="term" value="F:4 iron, 4 sulfur cluster binding"/>
    <property type="evidence" value="ECO:0007669"/>
    <property type="project" value="UniProtKB-KW"/>
</dbReference>
<dbReference type="InterPro" id="IPR023211">
    <property type="entry name" value="DNA_pol_palm_dom_sf"/>
</dbReference>
<dbReference type="PROSITE" id="PS00116">
    <property type="entry name" value="DNA_POLYMERASE_B"/>
    <property type="match status" value="1"/>
</dbReference>
<dbReference type="GO" id="GO:0003887">
    <property type="term" value="F:DNA-directed DNA polymerase activity"/>
    <property type="evidence" value="ECO:0007669"/>
    <property type="project" value="UniProtKB-KW"/>
</dbReference>
<keyword evidence="15" id="KW-0238">DNA-binding</keyword>
<dbReference type="Pfam" id="PF00136">
    <property type="entry name" value="DNA_pol_B"/>
    <property type="match status" value="1"/>
</dbReference>
<dbReference type="InterPro" id="IPR030559">
    <property type="entry name" value="PolZ_Rev3"/>
</dbReference>
<keyword evidence="15" id="KW-0863">Zinc-finger</keyword>
<name>A0A1L0BY45_9ASCO</name>
<dbReference type="OrthoDB" id="2414538at2759"/>
<dbReference type="GO" id="GO:0000166">
    <property type="term" value="F:nucleotide binding"/>
    <property type="evidence" value="ECO:0007669"/>
    <property type="project" value="InterPro"/>
</dbReference>
<comment type="similarity">
    <text evidence="3 15">Belongs to the DNA polymerase type-B family.</text>
</comment>
<dbReference type="Gene3D" id="3.30.420.10">
    <property type="entry name" value="Ribonuclease H-like superfamily/Ribonuclease H"/>
    <property type="match status" value="1"/>
</dbReference>
<evidence type="ECO:0000256" key="10">
    <source>
        <dbReference type="ARBA" id="ARBA00023004"/>
    </source>
</evidence>
<keyword evidence="13 15" id="KW-0539">Nucleus</keyword>
<comment type="catalytic activity">
    <reaction evidence="14 15">
        <text>DNA(n) + a 2'-deoxyribonucleoside 5'-triphosphate = DNA(n+1) + diphosphate</text>
        <dbReference type="Rhea" id="RHEA:22508"/>
        <dbReference type="Rhea" id="RHEA-COMP:17339"/>
        <dbReference type="Rhea" id="RHEA-COMP:17340"/>
        <dbReference type="ChEBI" id="CHEBI:33019"/>
        <dbReference type="ChEBI" id="CHEBI:61560"/>
        <dbReference type="ChEBI" id="CHEBI:173112"/>
        <dbReference type="EC" id="2.7.7.7"/>
    </reaction>
</comment>
<evidence type="ECO:0000259" key="17">
    <source>
        <dbReference type="Pfam" id="PF00136"/>
    </source>
</evidence>
<evidence type="ECO:0000256" key="13">
    <source>
        <dbReference type="ARBA" id="ARBA00023242"/>
    </source>
</evidence>
<dbReference type="GO" id="GO:0008270">
    <property type="term" value="F:zinc ion binding"/>
    <property type="evidence" value="ECO:0007669"/>
    <property type="project" value="UniProtKB-KW"/>
</dbReference>
<dbReference type="Proteomes" id="UP000182334">
    <property type="component" value="Chromosome V"/>
</dbReference>
<keyword evidence="15" id="KW-0235">DNA replication</keyword>
<dbReference type="Gene3D" id="3.30.342.10">
    <property type="entry name" value="DNA Polymerase, chain B, domain 1"/>
    <property type="match status" value="1"/>
</dbReference>
<evidence type="ECO:0000256" key="6">
    <source>
        <dbReference type="ARBA" id="ARBA00022723"/>
    </source>
</evidence>
<keyword evidence="12" id="KW-0234">DNA repair</keyword>
<dbReference type="GO" id="GO:0006260">
    <property type="term" value="P:DNA replication"/>
    <property type="evidence" value="ECO:0007669"/>
    <property type="project" value="UniProtKB-KW"/>
</dbReference>
<keyword evidence="22" id="KW-1185">Reference proteome</keyword>
<dbReference type="PRINTS" id="PR00106">
    <property type="entry name" value="DNAPOLB"/>
</dbReference>
<organism evidence="21 22">
    <name type="scientific">Sungouiella intermedia</name>
    <dbReference type="NCBI Taxonomy" id="45354"/>
    <lineage>
        <taxon>Eukaryota</taxon>
        <taxon>Fungi</taxon>
        <taxon>Dikarya</taxon>
        <taxon>Ascomycota</taxon>
        <taxon>Saccharomycotina</taxon>
        <taxon>Pichiomycetes</taxon>
        <taxon>Metschnikowiaceae</taxon>
        <taxon>Sungouiella</taxon>
    </lineage>
</organism>
<dbReference type="Pfam" id="PF03104">
    <property type="entry name" value="DNA_pol_B_exo1"/>
    <property type="match status" value="1"/>
</dbReference>
<dbReference type="InterPro" id="IPR006133">
    <property type="entry name" value="DNA-dir_DNA_pol_B_exonuc"/>
</dbReference>
<evidence type="ECO:0000256" key="1">
    <source>
        <dbReference type="ARBA" id="ARBA00001966"/>
    </source>
</evidence>
<dbReference type="PANTHER" id="PTHR45812:SF1">
    <property type="entry name" value="DNA POLYMERASE ZETA CATALYTIC SUBUNIT"/>
    <property type="match status" value="1"/>
</dbReference>
<feature type="domain" description="DNA-directed DNA polymerase family B exonuclease" evidence="18">
    <location>
        <begin position="710"/>
        <end position="892"/>
    </location>
</feature>
<evidence type="ECO:0000256" key="4">
    <source>
        <dbReference type="ARBA" id="ARBA00022679"/>
    </source>
</evidence>
<dbReference type="SUPFAM" id="SSF53098">
    <property type="entry name" value="Ribonuclease H-like"/>
    <property type="match status" value="1"/>
</dbReference>
<dbReference type="GO" id="GO:0000724">
    <property type="term" value="P:double-strand break repair via homologous recombination"/>
    <property type="evidence" value="ECO:0007669"/>
    <property type="project" value="TreeGrafter"/>
</dbReference>
<keyword evidence="6 15" id="KW-0479">Metal-binding</keyword>
<dbReference type="InterPro" id="IPR006172">
    <property type="entry name" value="DNA-dir_DNA_pol_B"/>
</dbReference>